<keyword evidence="2" id="KW-1185">Reference proteome</keyword>
<dbReference type="Proteomes" id="UP000317800">
    <property type="component" value="Segment"/>
</dbReference>
<organism evidence="1 2">
    <name type="scientific">Bacillus phage vB_BmeM-Goe8</name>
    <dbReference type="NCBI Taxonomy" id="2593638"/>
    <lineage>
        <taxon>Viruses</taxon>
        <taxon>Duplodnaviria</taxon>
        <taxon>Heunggongvirae</taxon>
        <taxon>Uroviricota</taxon>
        <taxon>Caudoviricetes</taxon>
        <taxon>Herelleviridae</taxon>
        <taxon>Bastillevirinae</taxon>
        <taxon>Goettingenvirus</taxon>
        <taxon>Goettingenvirus goe8</taxon>
    </lineage>
</organism>
<evidence type="ECO:0000313" key="1">
    <source>
        <dbReference type="EMBL" id="QDP42812.1"/>
    </source>
</evidence>
<reference evidence="1 2" key="1">
    <citation type="submission" date="2019-06" db="EMBL/GenBank/DDBJ databases">
        <authorList>
            <person name="Hertel R."/>
        </authorList>
    </citation>
    <scope>NUCLEOTIDE SEQUENCE [LARGE SCALE GENOMIC DNA]</scope>
</reference>
<proteinExistence type="predicted"/>
<protein>
    <submittedName>
        <fullName evidence="1">Uncharacterized protein</fullName>
    </submittedName>
</protein>
<sequence>MAKAKPVVANDVMPCAHCGHEDHYYEKYAALDLIGLEHYFTLTCEKCKKESEVLMKVTLTFASFPTEEEN</sequence>
<accession>A0A516KMJ3</accession>
<evidence type="ECO:0000313" key="2">
    <source>
        <dbReference type="Proteomes" id="UP000317800"/>
    </source>
</evidence>
<name>A0A516KMJ3_9CAUD</name>
<gene>
    <name evidence="1" type="ORF">Goe8_c00280</name>
</gene>
<dbReference type="EMBL" id="MN043729">
    <property type="protein sequence ID" value="QDP42812.1"/>
    <property type="molecule type" value="Genomic_DNA"/>
</dbReference>